<dbReference type="InterPro" id="IPR017972">
    <property type="entry name" value="Cyt_P450_CS"/>
</dbReference>
<dbReference type="GO" id="GO:0005506">
    <property type="term" value="F:iron ion binding"/>
    <property type="evidence" value="ECO:0007669"/>
    <property type="project" value="InterPro"/>
</dbReference>
<reference evidence="17" key="1">
    <citation type="submission" date="2025-08" db="UniProtKB">
        <authorList>
            <consortium name="RefSeq"/>
        </authorList>
    </citation>
    <scope>IDENTIFICATION</scope>
    <source>
        <tissue evidence="17">Whole organism</tissue>
    </source>
</reference>
<dbReference type="InterPro" id="IPR002401">
    <property type="entry name" value="Cyt_P450_E_grp-I"/>
</dbReference>
<name>A0A8B7N8V0_HYAAZ</name>
<evidence type="ECO:0000256" key="2">
    <source>
        <dbReference type="ARBA" id="ARBA00004174"/>
    </source>
</evidence>
<feature type="transmembrane region" description="Helical" evidence="15">
    <location>
        <begin position="13"/>
        <end position="33"/>
    </location>
</feature>
<dbReference type="GO" id="GO:0020037">
    <property type="term" value="F:heme binding"/>
    <property type="evidence" value="ECO:0007669"/>
    <property type="project" value="InterPro"/>
</dbReference>
<keyword evidence="5 13" id="KW-0349">Heme</keyword>
<dbReference type="Pfam" id="PF00067">
    <property type="entry name" value="p450"/>
    <property type="match status" value="1"/>
</dbReference>
<evidence type="ECO:0000256" key="12">
    <source>
        <dbReference type="ARBA" id="ARBA00023136"/>
    </source>
</evidence>
<dbReference type="PROSITE" id="PS00086">
    <property type="entry name" value="CYTOCHROME_P450"/>
    <property type="match status" value="1"/>
</dbReference>
<dbReference type="PRINTS" id="PR00385">
    <property type="entry name" value="P450"/>
</dbReference>
<keyword evidence="12 15" id="KW-0472">Membrane</keyword>
<dbReference type="SUPFAM" id="SSF48264">
    <property type="entry name" value="Cytochrome P450"/>
    <property type="match status" value="1"/>
</dbReference>
<comment type="subcellular location">
    <subcellularLocation>
        <location evidence="3">Endoplasmic reticulum membrane</location>
        <topology evidence="3">Peripheral membrane protein</topology>
    </subcellularLocation>
    <subcellularLocation>
        <location evidence="2">Microsome membrane</location>
        <topology evidence="2">Peripheral membrane protein</topology>
    </subcellularLocation>
</comment>
<evidence type="ECO:0000256" key="3">
    <source>
        <dbReference type="ARBA" id="ARBA00004406"/>
    </source>
</evidence>
<dbReference type="GO" id="GO:0004497">
    <property type="term" value="F:monooxygenase activity"/>
    <property type="evidence" value="ECO:0007669"/>
    <property type="project" value="UniProtKB-KW"/>
</dbReference>
<dbReference type="KEGG" id="hazt:108667541"/>
<keyword evidence="10 13" id="KW-0408">Iron</keyword>
<keyword evidence="9 14" id="KW-0560">Oxidoreductase</keyword>
<dbReference type="InterPro" id="IPR050476">
    <property type="entry name" value="Insect_CytP450_Detox"/>
</dbReference>
<dbReference type="PANTHER" id="PTHR24292:SF54">
    <property type="entry name" value="CYP9F3-RELATED"/>
    <property type="match status" value="1"/>
</dbReference>
<comment type="similarity">
    <text evidence="4 14">Belongs to the cytochrome P450 family.</text>
</comment>
<keyword evidence="15" id="KW-1133">Transmembrane helix</keyword>
<dbReference type="RefSeq" id="XP_018010065.1">
    <property type="nucleotide sequence ID" value="XM_018154576.2"/>
</dbReference>
<sequence length="537" mass="60607">MCEMLVSVCQIDMWLFVVTVLVVLLTALILHAWRKQHYWQRRGVPVLPYLPLVGHTMYNMNVFKVGHLWRYEEYLKSRGERYVGTYDYLTPSLSIQDPQLIVAICIKDFDHFVDRRNMDMTGTDTEVMNDSLTNATGNHWKHIRNQLTPAFASGKMKDMFHLVQEQSTTLMSSLRQRRDANCLVNVKESFNSFTLDVIACCAFGLETNTLGGENKEFMEKAVDLFKITFKAMVKFILFLLFPKLVKFLRISLSTPALRYMEKVVRDTMVARRNGVRRGDFLDLLLDARELTKEQEGEVDPKGVKKGGLKDSTIVAQCILFILAGYDTTANTLCFAAALLARNPQCQARLRAEIAARIEGNESGKLTYQDVMECKYLDAVLSETLRMYPPAHLLERKCTKDYSVPDSDVKITQGMFVTVPVYSLHRDERYFPDPDTFLPDRFMPATKNDIPSGVYLPFGAGPRMCIAERFARMEARLALADLIMNFDLSVEPGSEELKVSKEFGILRPDPASLNLILRDAASNAAGATGAASDATGAA</sequence>
<dbReference type="AlphaFoldDB" id="A0A8B7N8V0"/>
<keyword evidence="15" id="KW-0812">Transmembrane</keyword>
<dbReference type="GO" id="GO:0016705">
    <property type="term" value="F:oxidoreductase activity, acting on paired donors, with incorporation or reduction of molecular oxygen"/>
    <property type="evidence" value="ECO:0007669"/>
    <property type="project" value="InterPro"/>
</dbReference>
<evidence type="ECO:0000256" key="8">
    <source>
        <dbReference type="ARBA" id="ARBA00022848"/>
    </source>
</evidence>
<protein>
    <submittedName>
        <fullName evidence="17">Cytochrome P450 9e2-like</fullName>
    </submittedName>
</protein>
<keyword evidence="7" id="KW-0256">Endoplasmic reticulum</keyword>
<dbReference type="GO" id="GO:0005789">
    <property type="term" value="C:endoplasmic reticulum membrane"/>
    <property type="evidence" value="ECO:0007669"/>
    <property type="project" value="UniProtKB-SubCell"/>
</dbReference>
<keyword evidence="11 14" id="KW-0503">Monooxygenase</keyword>
<gene>
    <name evidence="17" type="primary">LOC108667541</name>
</gene>
<evidence type="ECO:0000256" key="7">
    <source>
        <dbReference type="ARBA" id="ARBA00022824"/>
    </source>
</evidence>
<dbReference type="OrthoDB" id="6364703at2759"/>
<evidence type="ECO:0000256" key="13">
    <source>
        <dbReference type="PIRSR" id="PIRSR602401-1"/>
    </source>
</evidence>
<evidence type="ECO:0000256" key="4">
    <source>
        <dbReference type="ARBA" id="ARBA00010617"/>
    </source>
</evidence>
<organism evidence="16 17">
    <name type="scientific">Hyalella azteca</name>
    <name type="common">Amphipod</name>
    <dbReference type="NCBI Taxonomy" id="294128"/>
    <lineage>
        <taxon>Eukaryota</taxon>
        <taxon>Metazoa</taxon>
        <taxon>Ecdysozoa</taxon>
        <taxon>Arthropoda</taxon>
        <taxon>Crustacea</taxon>
        <taxon>Multicrustacea</taxon>
        <taxon>Malacostraca</taxon>
        <taxon>Eumalacostraca</taxon>
        <taxon>Peracarida</taxon>
        <taxon>Amphipoda</taxon>
        <taxon>Senticaudata</taxon>
        <taxon>Talitrida</taxon>
        <taxon>Talitroidea</taxon>
        <taxon>Hyalellidae</taxon>
        <taxon>Hyalella</taxon>
    </lineage>
</organism>
<evidence type="ECO:0000313" key="16">
    <source>
        <dbReference type="Proteomes" id="UP000694843"/>
    </source>
</evidence>
<dbReference type="PRINTS" id="PR00463">
    <property type="entry name" value="EP450I"/>
</dbReference>
<dbReference type="Gene3D" id="1.10.630.10">
    <property type="entry name" value="Cytochrome P450"/>
    <property type="match status" value="1"/>
</dbReference>
<dbReference type="FunFam" id="1.10.630.10:FF:000042">
    <property type="entry name" value="Cytochrome P450"/>
    <property type="match status" value="1"/>
</dbReference>
<dbReference type="CDD" id="cd11056">
    <property type="entry name" value="CYP6-like"/>
    <property type="match status" value="1"/>
</dbReference>
<dbReference type="InterPro" id="IPR001128">
    <property type="entry name" value="Cyt_P450"/>
</dbReference>
<evidence type="ECO:0000256" key="15">
    <source>
        <dbReference type="SAM" id="Phobius"/>
    </source>
</evidence>
<accession>A0A8B7N8V0</accession>
<evidence type="ECO:0000256" key="11">
    <source>
        <dbReference type="ARBA" id="ARBA00023033"/>
    </source>
</evidence>
<evidence type="ECO:0000256" key="1">
    <source>
        <dbReference type="ARBA" id="ARBA00001971"/>
    </source>
</evidence>
<comment type="cofactor">
    <cofactor evidence="1 13">
        <name>heme</name>
        <dbReference type="ChEBI" id="CHEBI:30413"/>
    </cofactor>
</comment>
<keyword evidence="8" id="KW-0492">Microsome</keyword>
<feature type="binding site" description="axial binding residue" evidence="13">
    <location>
        <position position="464"/>
    </location>
    <ligand>
        <name>heme</name>
        <dbReference type="ChEBI" id="CHEBI:30413"/>
    </ligand>
    <ligandPart>
        <name>Fe</name>
        <dbReference type="ChEBI" id="CHEBI:18248"/>
    </ligandPart>
</feature>
<dbReference type="OMA" id="YAPTKAN"/>
<dbReference type="GeneID" id="108667541"/>
<keyword evidence="6 13" id="KW-0479">Metal-binding</keyword>
<evidence type="ECO:0000256" key="5">
    <source>
        <dbReference type="ARBA" id="ARBA00022617"/>
    </source>
</evidence>
<evidence type="ECO:0000256" key="14">
    <source>
        <dbReference type="RuleBase" id="RU000461"/>
    </source>
</evidence>
<keyword evidence="16" id="KW-1185">Reference proteome</keyword>
<evidence type="ECO:0000256" key="6">
    <source>
        <dbReference type="ARBA" id="ARBA00022723"/>
    </source>
</evidence>
<dbReference type="InterPro" id="IPR036396">
    <property type="entry name" value="Cyt_P450_sf"/>
</dbReference>
<evidence type="ECO:0000256" key="9">
    <source>
        <dbReference type="ARBA" id="ARBA00023002"/>
    </source>
</evidence>
<dbReference type="PANTHER" id="PTHR24292">
    <property type="entry name" value="CYTOCHROME P450"/>
    <property type="match status" value="1"/>
</dbReference>
<proteinExistence type="inferred from homology"/>
<dbReference type="Proteomes" id="UP000694843">
    <property type="component" value="Unplaced"/>
</dbReference>
<evidence type="ECO:0000256" key="10">
    <source>
        <dbReference type="ARBA" id="ARBA00023004"/>
    </source>
</evidence>
<evidence type="ECO:0000313" key="17">
    <source>
        <dbReference type="RefSeq" id="XP_018010065.1"/>
    </source>
</evidence>